<comment type="caution">
    <text evidence="1">The sequence shown here is derived from an EMBL/GenBank/DDBJ whole genome shotgun (WGS) entry which is preliminary data.</text>
</comment>
<dbReference type="SUPFAM" id="SSF55961">
    <property type="entry name" value="Bet v1-like"/>
    <property type="match status" value="1"/>
</dbReference>
<organism evidence="1 2">
    <name type="scientific">Planotetraspora phitsanulokensis</name>
    <dbReference type="NCBI Taxonomy" id="575192"/>
    <lineage>
        <taxon>Bacteria</taxon>
        <taxon>Bacillati</taxon>
        <taxon>Actinomycetota</taxon>
        <taxon>Actinomycetes</taxon>
        <taxon>Streptosporangiales</taxon>
        <taxon>Streptosporangiaceae</taxon>
        <taxon>Planotetraspora</taxon>
    </lineage>
</organism>
<dbReference type="RefSeq" id="WP_204071771.1">
    <property type="nucleotide sequence ID" value="NZ_BAABHI010000012.1"/>
</dbReference>
<evidence type="ECO:0008006" key="3">
    <source>
        <dbReference type="Google" id="ProtNLM"/>
    </source>
</evidence>
<name>A0A8J3TZX0_9ACTN</name>
<sequence length="162" mass="17891">MTWPIGEIDDVRRLRVLAAAIPGAMYVETDLPAPFDEVWQVLGDLEQALPGLVPDVRSVHVTQHHGERFRAMVRGRSGLRAPFDGILRPGWCLMQSRFVSFGIAVVPAGDGTRLGYMAGFRLPGMRILGPLLVPANRLLGRVVVRRFVTRFARHVDTGGPPM</sequence>
<protein>
    <recommendedName>
        <fullName evidence="3">Polyketide cyclase / dehydrase and lipid transport</fullName>
    </recommendedName>
</protein>
<proteinExistence type="predicted"/>
<dbReference type="Gene3D" id="3.30.530.20">
    <property type="match status" value="1"/>
</dbReference>
<dbReference type="EMBL" id="BOOP01000003">
    <property type="protein sequence ID" value="GII36068.1"/>
    <property type="molecule type" value="Genomic_DNA"/>
</dbReference>
<gene>
    <name evidence="1" type="ORF">Pph01_10710</name>
</gene>
<reference evidence="1 2" key="1">
    <citation type="submission" date="2021-01" db="EMBL/GenBank/DDBJ databases">
        <title>Whole genome shotgun sequence of Planotetraspora phitsanulokensis NBRC 104273.</title>
        <authorList>
            <person name="Komaki H."/>
            <person name="Tamura T."/>
        </authorList>
    </citation>
    <scope>NUCLEOTIDE SEQUENCE [LARGE SCALE GENOMIC DNA]</scope>
    <source>
        <strain evidence="1 2">NBRC 104273</strain>
    </source>
</reference>
<dbReference type="AlphaFoldDB" id="A0A8J3TZX0"/>
<accession>A0A8J3TZX0</accession>
<dbReference type="InterPro" id="IPR023393">
    <property type="entry name" value="START-like_dom_sf"/>
</dbReference>
<keyword evidence="2" id="KW-1185">Reference proteome</keyword>
<dbReference type="Proteomes" id="UP000622547">
    <property type="component" value="Unassembled WGS sequence"/>
</dbReference>
<evidence type="ECO:0000313" key="1">
    <source>
        <dbReference type="EMBL" id="GII36068.1"/>
    </source>
</evidence>
<evidence type="ECO:0000313" key="2">
    <source>
        <dbReference type="Proteomes" id="UP000622547"/>
    </source>
</evidence>